<feature type="transmembrane region" description="Helical" evidence="7">
    <location>
        <begin position="108"/>
        <end position="129"/>
    </location>
</feature>
<comment type="subcellular location">
    <subcellularLocation>
        <location evidence="1 7">Cell membrane</location>
        <topology evidence="1 7">Multi-pass membrane protein</topology>
    </subcellularLocation>
</comment>
<comment type="similarity">
    <text evidence="7">Belongs to the binding-protein-dependent transport system permease family.</text>
</comment>
<feature type="transmembrane region" description="Helical" evidence="7">
    <location>
        <begin position="149"/>
        <end position="167"/>
    </location>
</feature>
<dbReference type="PANTHER" id="PTHR30465:SF44">
    <property type="entry name" value="ABC-TYPE DIPEPTIDE_OLIGOPEPTIDE TRANSPORT SYSTEM, PERMEASE COMPONENT"/>
    <property type="match status" value="1"/>
</dbReference>
<protein>
    <submittedName>
        <fullName evidence="9">Peptide/nickel transport system permease protein</fullName>
    </submittedName>
</protein>
<evidence type="ECO:0000256" key="2">
    <source>
        <dbReference type="ARBA" id="ARBA00022448"/>
    </source>
</evidence>
<evidence type="ECO:0000256" key="6">
    <source>
        <dbReference type="ARBA" id="ARBA00023136"/>
    </source>
</evidence>
<keyword evidence="10" id="KW-1185">Reference proteome</keyword>
<dbReference type="InterPro" id="IPR000515">
    <property type="entry name" value="MetI-like"/>
</dbReference>
<dbReference type="CDD" id="cd06261">
    <property type="entry name" value="TM_PBP2"/>
    <property type="match status" value="1"/>
</dbReference>
<dbReference type="SUPFAM" id="SSF161098">
    <property type="entry name" value="MetI-like"/>
    <property type="match status" value="1"/>
</dbReference>
<feature type="transmembrane region" description="Helical" evidence="7">
    <location>
        <begin position="249"/>
        <end position="271"/>
    </location>
</feature>
<dbReference type="EMBL" id="JAFBFC010000003">
    <property type="protein sequence ID" value="MBM7703027.1"/>
    <property type="molecule type" value="Genomic_DNA"/>
</dbReference>
<gene>
    <name evidence="9" type="ORF">JOC83_001874</name>
</gene>
<keyword evidence="6 7" id="KW-0472">Membrane</keyword>
<feature type="domain" description="ABC transmembrane type-1" evidence="8">
    <location>
        <begin position="71"/>
        <end position="271"/>
    </location>
</feature>
<dbReference type="Gene3D" id="1.10.3720.10">
    <property type="entry name" value="MetI-like"/>
    <property type="match status" value="1"/>
</dbReference>
<feature type="transmembrane region" description="Helical" evidence="7">
    <location>
        <begin position="75"/>
        <end position="96"/>
    </location>
</feature>
<evidence type="ECO:0000256" key="7">
    <source>
        <dbReference type="RuleBase" id="RU363032"/>
    </source>
</evidence>
<reference evidence="9 10" key="1">
    <citation type="submission" date="2021-01" db="EMBL/GenBank/DDBJ databases">
        <title>Genomic Encyclopedia of Type Strains, Phase IV (KMG-IV): sequencing the most valuable type-strain genomes for metagenomic binning, comparative biology and taxonomic classification.</title>
        <authorList>
            <person name="Goeker M."/>
        </authorList>
    </citation>
    <scope>NUCLEOTIDE SEQUENCE [LARGE SCALE GENOMIC DNA]</scope>
    <source>
        <strain evidence="9 10">DSM 104297</strain>
    </source>
</reference>
<keyword evidence="2 7" id="KW-0813">Transport</keyword>
<comment type="caution">
    <text evidence="9">The sequence shown here is derived from an EMBL/GenBank/DDBJ whole genome shotgun (WGS) entry which is preliminary data.</text>
</comment>
<evidence type="ECO:0000313" key="9">
    <source>
        <dbReference type="EMBL" id="MBM7703027.1"/>
    </source>
</evidence>
<dbReference type="InterPro" id="IPR035906">
    <property type="entry name" value="MetI-like_sf"/>
</dbReference>
<keyword evidence="4 7" id="KW-0812">Transmembrane</keyword>
<feature type="transmembrane region" description="Helical" evidence="7">
    <location>
        <begin position="216"/>
        <end position="237"/>
    </location>
</feature>
<dbReference type="Pfam" id="PF00528">
    <property type="entry name" value="BPD_transp_1"/>
    <property type="match status" value="1"/>
</dbReference>
<feature type="transmembrane region" description="Helical" evidence="7">
    <location>
        <begin position="7"/>
        <end position="26"/>
    </location>
</feature>
<accession>A0ABS2QVK5</accession>
<dbReference type="PROSITE" id="PS50928">
    <property type="entry name" value="ABC_TM1"/>
    <property type="match status" value="1"/>
</dbReference>
<dbReference type="RefSeq" id="WP_205186486.1">
    <property type="nucleotide sequence ID" value="NZ_JAFBFC010000003.1"/>
</dbReference>
<keyword evidence="5 7" id="KW-1133">Transmembrane helix</keyword>
<evidence type="ECO:0000256" key="3">
    <source>
        <dbReference type="ARBA" id="ARBA00022475"/>
    </source>
</evidence>
<sequence>MKVVWRGFLSLIFIIVVAIFPLLISVENNAIVFSPNRALTVIQSSISEQMFLKYELGSEMRSIIGDVIPFGTNTFLLLTYSVLLAFAISFLFGYLINRTILSKIVRDVMSGLSVIPDFVFVFFAILMAVKFYRATGVRLISLSPTKPTLSIWIPMLTLSITPTIYLVKMISLKYEELLTEDYVRTALAKGLPKHYIDVQHLYTNLKPSLLADCKKVVSLTIGSLFVVEFLFNISGLTKFIFLDYQFQKVAVGLMAIALIGIIVYLLLRVLLSLFEKVFIHD</sequence>
<dbReference type="Proteomes" id="UP000809829">
    <property type="component" value="Unassembled WGS sequence"/>
</dbReference>
<dbReference type="PANTHER" id="PTHR30465">
    <property type="entry name" value="INNER MEMBRANE ABC TRANSPORTER"/>
    <property type="match status" value="1"/>
</dbReference>
<name>A0ABS2QVK5_9BACI</name>
<evidence type="ECO:0000259" key="8">
    <source>
        <dbReference type="PROSITE" id="PS50928"/>
    </source>
</evidence>
<evidence type="ECO:0000256" key="1">
    <source>
        <dbReference type="ARBA" id="ARBA00004651"/>
    </source>
</evidence>
<evidence type="ECO:0000256" key="5">
    <source>
        <dbReference type="ARBA" id="ARBA00022989"/>
    </source>
</evidence>
<organism evidence="9 10">
    <name type="scientific">Priestia iocasae</name>
    <dbReference type="NCBI Taxonomy" id="2291674"/>
    <lineage>
        <taxon>Bacteria</taxon>
        <taxon>Bacillati</taxon>
        <taxon>Bacillota</taxon>
        <taxon>Bacilli</taxon>
        <taxon>Bacillales</taxon>
        <taxon>Bacillaceae</taxon>
        <taxon>Priestia</taxon>
    </lineage>
</organism>
<keyword evidence="3" id="KW-1003">Cell membrane</keyword>
<evidence type="ECO:0000256" key="4">
    <source>
        <dbReference type="ARBA" id="ARBA00022692"/>
    </source>
</evidence>
<evidence type="ECO:0000313" key="10">
    <source>
        <dbReference type="Proteomes" id="UP000809829"/>
    </source>
</evidence>
<proteinExistence type="inferred from homology"/>